<reference evidence="12" key="4">
    <citation type="submission" date="2019-03" db="UniProtKB">
        <authorList>
            <consortium name="EnsemblPlants"/>
        </authorList>
    </citation>
    <scope>IDENTIFICATION</scope>
</reference>
<dbReference type="Proteomes" id="UP000015105">
    <property type="component" value="Chromosome 6D"/>
</dbReference>
<evidence type="ECO:0000256" key="3">
    <source>
        <dbReference type="ARBA" id="ARBA00007134"/>
    </source>
</evidence>
<evidence type="ECO:0000256" key="7">
    <source>
        <dbReference type="ARBA" id="ARBA00022847"/>
    </source>
</evidence>
<dbReference type="GO" id="GO:0008506">
    <property type="term" value="F:sucrose:proton symporter activity"/>
    <property type="evidence" value="ECO:0007669"/>
    <property type="project" value="TreeGrafter"/>
</dbReference>
<reference evidence="13" key="1">
    <citation type="journal article" date="2014" name="Science">
        <title>Ancient hybridizations among the ancestral genomes of bread wheat.</title>
        <authorList>
            <consortium name="International Wheat Genome Sequencing Consortium,"/>
            <person name="Marcussen T."/>
            <person name="Sandve S.R."/>
            <person name="Heier L."/>
            <person name="Spannagl M."/>
            <person name="Pfeifer M."/>
            <person name="Jakobsen K.S."/>
            <person name="Wulff B.B."/>
            <person name="Steuernagel B."/>
            <person name="Mayer K.F."/>
            <person name="Olsen O.A."/>
        </authorList>
    </citation>
    <scope>NUCLEOTIDE SEQUENCE [LARGE SCALE GENOMIC DNA]</scope>
    <source>
        <strain evidence="13">cv. AL8/78</strain>
    </source>
</reference>
<keyword evidence="8 11" id="KW-1133">Transmembrane helix</keyword>
<dbReference type="AlphaFoldDB" id="A0A453Q5T8"/>
<evidence type="ECO:0000256" key="4">
    <source>
        <dbReference type="ARBA" id="ARBA00022448"/>
    </source>
</evidence>
<reference evidence="12" key="5">
    <citation type="journal article" date="2021" name="G3 (Bethesda)">
        <title>Aegilops tauschii genome assembly Aet v5.0 features greater sequence contiguity and improved annotation.</title>
        <authorList>
            <person name="Wang L."/>
            <person name="Zhu T."/>
            <person name="Rodriguez J.C."/>
            <person name="Deal K.R."/>
            <person name="Dubcovsky J."/>
            <person name="McGuire P.E."/>
            <person name="Lux T."/>
            <person name="Spannagl M."/>
            <person name="Mayer K.F.X."/>
            <person name="Baldrich P."/>
            <person name="Meyers B.C."/>
            <person name="Huo N."/>
            <person name="Gu Y.Q."/>
            <person name="Zhou H."/>
            <person name="Devos K.M."/>
            <person name="Bennetzen J.L."/>
            <person name="Unver T."/>
            <person name="Budak H."/>
            <person name="Gulick P.J."/>
            <person name="Galiba G."/>
            <person name="Kalapos B."/>
            <person name="Nelson D.R."/>
            <person name="Li P."/>
            <person name="You F.M."/>
            <person name="Luo M.C."/>
            <person name="Dvorak J."/>
        </authorList>
    </citation>
    <scope>NUCLEOTIDE SEQUENCE [LARGE SCALE GENOMIC DNA]</scope>
    <source>
        <strain evidence="12">cv. AL8/78</strain>
    </source>
</reference>
<evidence type="ECO:0000313" key="13">
    <source>
        <dbReference type="Proteomes" id="UP000015105"/>
    </source>
</evidence>
<keyword evidence="13" id="KW-1185">Reference proteome</keyword>
<protein>
    <recommendedName>
        <fullName evidence="14">Sucrose transport protein SUT4</fullName>
    </recommendedName>
</protein>
<keyword evidence="5" id="KW-0762">Sugar transport</keyword>
<evidence type="ECO:0000256" key="8">
    <source>
        <dbReference type="ARBA" id="ARBA00022989"/>
    </source>
</evidence>
<dbReference type="PANTHER" id="PTHR19432">
    <property type="entry name" value="SUGAR TRANSPORTER"/>
    <property type="match status" value="1"/>
</dbReference>
<feature type="transmembrane region" description="Helical" evidence="11">
    <location>
        <begin position="132"/>
        <end position="148"/>
    </location>
</feature>
<reference evidence="12" key="3">
    <citation type="journal article" date="2017" name="Nature">
        <title>Genome sequence of the progenitor of the wheat D genome Aegilops tauschii.</title>
        <authorList>
            <person name="Luo M.C."/>
            <person name="Gu Y.Q."/>
            <person name="Puiu D."/>
            <person name="Wang H."/>
            <person name="Twardziok S.O."/>
            <person name="Deal K.R."/>
            <person name="Huo N."/>
            <person name="Zhu T."/>
            <person name="Wang L."/>
            <person name="Wang Y."/>
            <person name="McGuire P.E."/>
            <person name="Liu S."/>
            <person name="Long H."/>
            <person name="Ramasamy R.K."/>
            <person name="Rodriguez J.C."/>
            <person name="Van S.L."/>
            <person name="Yuan L."/>
            <person name="Wang Z."/>
            <person name="Xia Z."/>
            <person name="Xiao L."/>
            <person name="Anderson O.D."/>
            <person name="Ouyang S."/>
            <person name="Liang Y."/>
            <person name="Zimin A.V."/>
            <person name="Pertea G."/>
            <person name="Qi P."/>
            <person name="Bennetzen J.L."/>
            <person name="Dai X."/>
            <person name="Dawson M.W."/>
            <person name="Muller H.G."/>
            <person name="Kugler K."/>
            <person name="Rivarola-Duarte L."/>
            <person name="Spannagl M."/>
            <person name="Mayer K.F.X."/>
            <person name="Lu F.H."/>
            <person name="Bevan M.W."/>
            <person name="Leroy P."/>
            <person name="Li P."/>
            <person name="You F.M."/>
            <person name="Sun Q."/>
            <person name="Liu Z."/>
            <person name="Lyons E."/>
            <person name="Wicker T."/>
            <person name="Salzberg S.L."/>
            <person name="Devos K.M."/>
            <person name="Dvorak J."/>
        </authorList>
    </citation>
    <scope>NUCLEOTIDE SEQUENCE [LARGE SCALE GENOMIC DNA]</scope>
    <source>
        <strain evidence="12">cv. AL8/78</strain>
    </source>
</reference>
<evidence type="ECO:0000256" key="5">
    <source>
        <dbReference type="ARBA" id="ARBA00022597"/>
    </source>
</evidence>
<comment type="similarity">
    <text evidence="3">Belongs to the glycoside-pentoside-hexuronide (GPH) cation symporter transporter (TC 2.A.2.4) family.</text>
</comment>
<accession>A0A453Q5T8</accession>
<keyword evidence="9 11" id="KW-0472">Membrane</keyword>
<dbReference type="Gramene" id="AET6Gv20990400.6">
    <property type="protein sequence ID" value="AET6Gv20990400.6"/>
    <property type="gene ID" value="AET6Gv20990400"/>
</dbReference>
<comment type="pathway">
    <text evidence="2">Glycan biosynthesis; sucrose metabolism.</text>
</comment>
<dbReference type="InterPro" id="IPR036259">
    <property type="entry name" value="MFS_trans_sf"/>
</dbReference>
<evidence type="ECO:0000256" key="6">
    <source>
        <dbReference type="ARBA" id="ARBA00022692"/>
    </source>
</evidence>
<comment type="subcellular location">
    <subcellularLocation>
        <location evidence="1">Cell membrane</location>
        <topology evidence="1">Multi-pass membrane protein</topology>
    </subcellularLocation>
</comment>
<evidence type="ECO:0000256" key="10">
    <source>
        <dbReference type="SAM" id="MobiDB-lite"/>
    </source>
</evidence>
<feature type="region of interest" description="Disordered" evidence="10">
    <location>
        <begin position="28"/>
        <end position="57"/>
    </location>
</feature>
<name>A0A453Q5T8_AEGTS</name>
<dbReference type="Gene3D" id="1.20.1250.20">
    <property type="entry name" value="MFS general substrate transporter like domains"/>
    <property type="match status" value="1"/>
</dbReference>
<evidence type="ECO:0000256" key="1">
    <source>
        <dbReference type="ARBA" id="ARBA00004651"/>
    </source>
</evidence>
<keyword evidence="4" id="KW-0813">Transport</keyword>
<dbReference type="GO" id="GO:0005886">
    <property type="term" value="C:plasma membrane"/>
    <property type="evidence" value="ECO:0007669"/>
    <property type="project" value="UniProtKB-SubCell"/>
</dbReference>
<evidence type="ECO:0000256" key="11">
    <source>
        <dbReference type="SAM" id="Phobius"/>
    </source>
</evidence>
<dbReference type="PANTHER" id="PTHR19432:SF35">
    <property type="entry name" value="SOLUTE CARRIER FAMILY 45 MEMBER 3 ISOFORM X1"/>
    <property type="match status" value="1"/>
</dbReference>
<dbReference type="EnsemblPlants" id="AET6Gv20990400.6">
    <property type="protein sequence ID" value="AET6Gv20990400.6"/>
    <property type="gene ID" value="AET6Gv20990400"/>
</dbReference>
<feature type="transmembrane region" description="Helical" evidence="11">
    <location>
        <begin position="100"/>
        <end position="120"/>
    </location>
</feature>
<sequence>MDSGGGATAIRVPYRHIRDAEMELVRLNSTNSTGGDAERPKEEQGSGAEAGEGGRKGAPKWRVVLACMVAAGVQFGWALQLSLLTPYIQTLGIDHAMASFIWLCGPITGFVVQPCVGVWSDKCRSKYGRRRPFILAGCVLICAATLATC</sequence>
<evidence type="ECO:0000256" key="2">
    <source>
        <dbReference type="ARBA" id="ARBA00004914"/>
    </source>
</evidence>
<evidence type="ECO:0008006" key="14">
    <source>
        <dbReference type="Google" id="ProtNLM"/>
    </source>
</evidence>
<evidence type="ECO:0000313" key="12">
    <source>
        <dbReference type="EnsemblPlants" id="AET6Gv20990400.6"/>
    </source>
</evidence>
<organism evidence="12 13">
    <name type="scientific">Aegilops tauschii subsp. strangulata</name>
    <name type="common">Goatgrass</name>
    <dbReference type="NCBI Taxonomy" id="200361"/>
    <lineage>
        <taxon>Eukaryota</taxon>
        <taxon>Viridiplantae</taxon>
        <taxon>Streptophyta</taxon>
        <taxon>Embryophyta</taxon>
        <taxon>Tracheophyta</taxon>
        <taxon>Spermatophyta</taxon>
        <taxon>Magnoliopsida</taxon>
        <taxon>Liliopsida</taxon>
        <taxon>Poales</taxon>
        <taxon>Poaceae</taxon>
        <taxon>BOP clade</taxon>
        <taxon>Pooideae</taxon>
        <taxon>Triticodae</taxon>
        <taxon>Triticeae</taxon>
        <taxon>Triticinae</taxon>
        <taxon>Aegilops</taxon>
    </lineage>
</organism>
<keyword evidence="6 11" id="KW-0812">Transmembrane</keyword>
<evidence type="ECO:0000256" key="9">
    <source>
        <dbReference type="ARBA" id="ARBA00023136"/>
    </source>
</evidence>
<reference evidence="13" key="2">
    <citation type="journal article" date="2017" name="Nat. Plants">
        <title>The Aegilops tauschii genome reveals multiple impacts of transposons.</title>
        <authorList>
            <person name="Zhao G."/>
            <person name="Zou C."/>
            <person name="Li K."/>
            <person name="Wang K."/>
            <person name="Li T."/>
            <person name="Gao L."/>
            <person name="Zhang X."/>
            <person name="Wang H."/>
            <person name="Yang Z."/>
            <person name="Liu X."/>
            <person name="Jiang W."/>
            <person name="Mao L."/>
            <person name="Kong X."/>
            <person name="Jiao Y."/>
            <person name="Jia J."/>
        </authorList>
    </citation>
    <scope>NUCLEOTIDE SEQUENCE [LARGE SCALE GENOMIC DNA]</scope>
    <source>
        <strain evidence="13">cv. AL8/78</strain>
    </source>
</reference>
<feature type="transmembrane region" description="Helical" evidence="11">
    <location>
        <begin position="63"/>
        <end position="88"/>
    </location>
</feature>
<proteinExistence type="inferred from homology"/>
<keyword evidence="7" id="KW-0769">Symport</keyword>
<dbReference type="Pfam" id="PF13347">
    <property type="entry name" value="MFS_2"/>
    <property type="match status" value="1"/>
</dbReference>
<dbReference type="SUPFAM" id="SSF103473">
    <property type="entry name" value="MFS general substrate transporter"/>
    <property type="match status" value="1"/>
</dbReference>